<dbReference type="Proteomes" id="UP001321498">
    <property type="component" value="Chromosome"/>
</dbReference>
<dbReference type="PANTHER" id="PTHR43649">
    <property type="entry name" value="ARABINOSE-BINDING PROTEIN-RELATED"/>
    <property type="match status" value="1"/>
</dbReference>
<dbReference type="SUPFAM" id="SSF53850">
    <property type="entry name" value="Periplasmic binding protein-like II"/>
    <property type="match status" value="1"/>
</dbReference>
<dbReference type="RefSeq" id="WP_286277930.1">
    <property type="nucleotide sequence ID" value="NZ_AP027731.1"/>
</dbReference>
<sequence length="436" mass="44657">MNQSRPFGPSRLALVAIPATAALLLAGCSGGGSGSGGNGGGDAAEPQSITLAIGSANPNEHQFQDVAKAYEAAHKGVSIKVENLPGEGYPQAIATRVQAGNAPDVFQVASGSGQADSIAPLAKAGLLLELSDPDIKDRLAKGEEADFQYNGKVYGVPTATAVNGVVWNPDLAKQVGLDVTAETSLDDIIAQCPDVAAKGVAVFGLAGAVPFNPGIASIELATSIVYGPTPDWNKQRADGKVKFATSKEWKSTLDYLKKMFEAGCFQPGAEGAGFDALTNGASSGKIIGFFAPSGAAKSIMDGAGGHVTLTVLPFPAPKGVDPMMSVSSDISVAGSSKTKSPKLVADFLKFFTEKEGSKTMADGQGTLPVNATDTSDLLPQYAPVADILTSGNTRPFASVTWPNPKVYDDLGSGATAVMTGQKSADEVLKQMDSDWG</sequence>
<gene>
    <name evidence="2" type="ORF">GCM10025866_03750</name>
</gene>
<evidence type="ECO:0000256" key="1">
    <source>
        <dbReference type="SAM" id="SignalP"/>
    </source>
</evidence>
<feature type="signal peptide" evidence="1">
    <location>
        <begin position="1"/>
        <end position="21"/>
    </location>
</feature>
<dbReference type="InterPro" id="IPR050490">
    <property type="entry name" value="Bact_solute-bd_prot1"/>
</dbReference>
<dbReference type="EMBL" id="AP027731">
    <property type="protein sequence ID" value="BDZ44466.1"/>
    <property type="molecule type" value="Genomic_DNA"/>
</dbReference>
<keyword evidence="1" id="KW-0732">Signal</keyword>
<evidence type="ECO:0000313" key="2">
    <source>
        <dbReference type="EMBL" id="BDZ44466.1"/>
    </source>
</evidence>
<proteinExistence type="predicted"/>
<protein>
    <submittedName>
        <fullName evidence="2">ABC transporter substrate-binding protein</fullName>
    </submittedName>
</protein>
<organism evidence="2 3">
    <name type="scientific">Naasia aerilata</name>
    <dbReference type="NCBI Taxonomy" id="1162966"/>
    <lineage>
        <taxon>Bacteria</taxon>
        <taxon>Bacillati</taxon>
        <taxon>Actinomycetota</taxon>
        <taxon>Actinomycetes</taxon>
        <taxon>Micrococcales</taxon>
        <taxon>Microbacteriaceae</taxon>
        <taxon>Naasia</taxon>
    </lineage>
</organism>
<dbReference type="PANTHER" id="PTHR43649:SF12">
    <property type="entry name" value="DIACETYLCHITOBIOSE BINDING PROTEIN DASA"/>
    <property type="match status" value="1"/>
</dbReference>
<keyword evidence="3" id="KW-1185">Reference proteome</keyword>
<reference evidence="3" key="1">
    <citation type="journal article" date="2019" name="Int. J. Syst. Evol. Microbiol.">
        <title>The Global Catalogue of Microorganisms (GCM) 10K type strain sequencing project: providing services to taxonomists for standard genome sequencing and annotation.</title>
        <authorList>
            <consortium name="The Broad Institute Genomics Platform"/>
            <consortium name="The Broad Institute Genome Sequencing Center for Infectious Disease"/>
            <person name="Wu L."/>
            <person name="Ma J."/>
        </authorList>
    </citation>
    <scope>NUCLEOTIDE SEQUENCE [LARGE SCALE GENOMIC DNA]</scope>
    <source>
        <strain evidence="3">NBRC 108725</strain>
    </source>
</reference>
<feature type="chain" id="PRO_5046771090" evidence="1">
    <location>
        <begin position="22"/>
        <end position="436"/>
    </location>
</feature>
<dbReference type="PROSITE" id="PS51257">
    <property type="entry name" value="PROKAR_LIPOPROTEIN"/>
    <property type="match status" value="1"/>
</dbReference>
<dbReference type="Pfam" id="PF01547">
    <property type="entry name" value="SBP_bac_1"/>
    <property type="match status" value="1"/>
</dbReference>
<accession>A0ABM8G8M6</accession>
<dbReference type="Gene3D" id="3.40.190.10">
    <property type="entry name" value="Periplasmic binding protein-like II"/>
    <property type="match status" value="2"/>
</dbReference>
<dbReference type="InterPro" id="IPR006059">
    <property type="entry name" value="SBP"/>
</dbReference>
<evidence type="ECO:0000313" key="3">
    <source>
        <dbReference type="Proteomes" id="UP001321498"/>
    </source>
</evidence>
<name>A0ABM8G8M6_9MICO</name>